<organism evidence="10 11">
    <name type="scientific">Symbiodinium microadriaticum</name>
    <name type="common">Dinoflagellate</name>
    <name type="synonym">Zooxanthella microadriatica</name>
    <dbReference type="NCBI Taxonomy" id="2951"/>
    <lineage>
        <taxon>Eukaryota</taxon>
        <taxon>Sar</taxon>
        <taxon>Alveolata</taxon>
        <taxon>Dinophyceae</taxon>
        <taxon>Suessiales</taxon>
        <taxon>Symbiodiniaceae</taxon>
        <taxon>Symbiodinium</taxon>
    </lineage>
</organism>
<dbReference type="InterPro" id="IPR029033">
    <property type="entry name" value="His_PPase_superfam"/>
</dbReference>
<protein>
    <recommendedName>
        <fullName evidence="2">phosphoglycerate mutase (2,3-diphosphoglycerate-dependent)</fullName>
        <ecNumber evidence="2">5.4.2.11</ecNumber>
    </recommendedName>
</protein>
<feature type="site" description="Transition state stabilizer" evidence="6">
    <location>
        <position position="173"/>
    </location>
</feature>
<evidence type="ECO:0000313" key="11">
    <source>
        <dbReference type="Proteomes" id="UP000186817"/>
    </source>
</evidence>
<evidence type="ECO:0000256" key="7">
    <source>
        <dbReference type="SAM" id="MobiDB-lite"/>
    </source>
</evidence>
<feature type="domain" description="Fe2OG dioxygenase" evidence="9">
    <location>
        <begin position="536"/>
        <end position="650"/>
    </location>
</feature>
<name>A0A1Q9DKM9_SYMMI</name>
<dbReference type="PROSITE" id="PS51471">
    <property type="entry name" value="FE2OG_OXY"/>
    <property type="match status" value="1"/>
</dbReference>
<dbReference type="EC" id="5.4.2.11" evidence="2"/>
<reference evidence="10 11" key="1">
    <citation type="submission" date="2016-02" db="EMBL/GenBank/DDBJ databases">
        <title>Genome analysis of coral dinoflagellate symbionts highlights evolutionary adaptations to a symbiotic lifestyle.</title>
        <authorList>
            <person name="Aranda M."/>
            <person name="Li Y."/>
            <person name="Liew Y.J."/>
            <person name="Baumgarten S."/>
            <person name="Simakov O."/>
            <person name="Wilson M."/>
            <person name="Piel J."/>
            <person name="Ashoor H."/>
            <person name="Bougouffa S."/>
            <person name="Bajic V.B."/>
            <person name="Ryu T."/>
            <person name="Ravasi T."/>
            <person name="Bayer T."/>
            <person name="Micklem G."/>
            <person name="Kim H."/>
            <person name="Bhak J."/>
            <person name="Lajeunesse T.C."/>
            <person name="Voolstra C.R."/>
        </authorList>
    </citation>
    <scope>NUCLEOTIDE SEQUENCE [LARGE SCALE GENOMIC DNA]</scope>
    <source>
        <strain evidence="10 11">CCMP2467</strain>
    </source>
</reference>
<evidence type="ECO:0000256" key="5">
    <source>
        <dbReference type="PIRSR" id="PIRSR613078-2"/>
    </source>
</evidence>
<evidence type="ECO:0000256" key="1">
    <source>
        <dbReference type="ARBA" id="ARBA00006717"/>
    </source>
</evidence>
<dbReference type="Gene3D" id="3.40.50.1240">
    <property type="entry name" value="Phosphoglycerate mutase-like"/>
    <property type="match status" value="1"/>
</dbReference>
<dbReference type="SUPFAM" id="SSF53254">
    <property type="entry name" value="Phosphoglycerate mutase-like"/>
    <property type="match status" value="1"/>
</dbReference>
<dbReference type="PROSITE" id="PS50004">
    <property type="entry name" value="C2"/>
    <property type="match status" value="1"/>
</dbReference>
<dbReference type="InterPro" id="IPR000008">
    <property type="entry name" value="C2_dom"/>
</dbReference>
<dbReference type="GO" id="GO:0006096">
    <property type="term" value="P:glycolytic process"/>
    <property type="evidence" value="ECO:0007669"/>
    <property type="project" value="UniProtKB-KW"/>
</dbReference>
<gene>
    <name evidence="10" type="primary">gpmA</name>
    <name evidence="10" type="ORF">AK812_SmicGene22143</name>
</gene>
<dbReference type="Pfam" id="PF14226">
    <property type="entry name" value="DIOX_N"/>
    <property type="match status" value="1"/>
</dbReference>
<evidence type="ECO:0000256" key="2">
    <source>
        <dbReference type="ARBA" id="ARBA00012028"/>
    </source>
</evidence>
<dbReference type="InterPro" id="IPR026992">
    <property type="entry name" value="DIOX_N"/>
</dbReference>
<evidence type="ECO:0000256" key="3">
    <source>
        <dbReference type="ARBA" id="ARBA00023152"/>
    </source>
</evidence>
<dbReference type="Gene3D" id="2.60.120.330">
    <property type="entry name" value="B-lactam Antibiotic, Isopenicillin N Synthase, Chain"/>
    <property type="match status" value="1"/>
</dbReference>
<dbReference type="SUPFAM" id="SSF51197">
    <property type="entry name" value="Clavaminate synthase-like"/>
    <property type="match status" value="1"/>
</dbReference>
<feature type="binding site" evidence="5">
    <location>
        <begin position="23"/>
        <end position="24"/>
    </location>
    <ligand>
        <name>substrate</name>
    </ligand>
</feature>
<dbReference type="Pfam" id="PF00168">
    <property type="entry name" value="C2"/>
    <property type="match status" value="2"/>
</dbReference>
<dbReference type="GO" id="GO:0004619">
    <property type="term" value="F:phosphoglycerate mutase activity"/>
    <property type="evidence" value="ECO:0007669"/>
    <property type="project" value="UniProtKB-EC"/>
</dbReference>
<dbReference type="InterPro" id="IPR005123">
    <property type="entry name" value="Oxoglu/Fe-dep_dioxygenase_dom"/>
</dbReference>
<feature type="region of interest" description="Disordered" evidence="7">
    <location>
        <begin position="98"/>
        <end position="142"/>
    </location>
</feature>
<dbReference type="InterPro" id="IPR027443">
    <property type="entry name" value="IPNS-like_sf"/>
</dbReference>
<evidence type="ECO:0000259" key="9">
    <source>
        <dbReference type="PROSITE" id="PS51471"/>
    </source>
</evidence>
<dbReference type="CDD" id="cd07067">
    <property type="entry name" value="HP_PGM_like"/>
    <property type="match status" value="1"/>
</dbReference>
<proteinExistence type="inferred from homology"/>
<dbReference type="SUPFAM" id="SSF49562">
    <property type="entry name" value="C2 domain (Calcium/lipid-binding domain, CaLB)"/>
    <property type="match status" value="2"/>
</dbReference>
<sequence length="808" mass="87928">MAVRKIVLLPCAETELQAKGICTGWAQDGLSARGKEQAEQAGKLLTDAGFSFDALFTSVQKQAICTGWLALMQGDRVALPHIQNFRLNDRHWGVYQGKAKPSAEEDPKEAAPPAVGISDAAHPSNDPLYRGVPSSARPGSESMKMVVDRTRPFWHDAIAPFLLSGKTPLVVAHEGSVRAICQGLEDDTDAEALEYEIHPGVPLVVELDEELEYRKRMALLASGVAKARRFSLAPAAGPALRQGPTPKPKAKAKVAEPAKPKEDYTVEVTVQGAKGLRDADWFTGTSDPYVKCTISGKDALHMSAVRRPSTLLFRAGFLQRGSGFSSLPVVNLAPFLGKDGAASPERRAAAAQSLDDACRGVGFFYLEGHGVPAESQQKMHQLAKEFFSLPAASKDCLVSVASDRCDMLMLPEAWCQCPCGATPKMLQCAVSSRLGENVTLQKRDWHEAIDFYAEPGPDAVELGRFADSPANMRESQLEQVRAFVHARNRWPEEPAGFRRHAEGYFAEMRRVGDGLMDAMAVAFGMPPAHFRGLTGRSFWCARVIGYPALSEGKEVGLSCGEHSDYGCWTILSQDDTPDALEVRFADGTWGKVQPRPGAFVINLGDMLSSPTAAMASRAGVWTKGRYVATRHRVRQTTREFRTSIAYFHEPNFDAEIRALDVTALRPGADPAASSLVASTGPLKRGLEGGALIYGEHLFAKVDYGHSSLAAQKGSGEFRTPTLSNIRAEVIKWNHLEKIQLKHGDSLDFTVYDEDTGKSDDFLGKCTLRFDDILQDFSGTLKLVDEKGKAMPGKTKKGAFLTVAVKEMD</sequence>
<dbReference type="CDD" id="cd00030">
    <property type="entry name" value="C2"/>
    <property type="match status" value="1"/>
</dbReference>
<dbReference type="NCBIfam" id="TIGR01258">
    <property type="entry name" value="pgm_1"/>
    <property type="match status" value="1"/>
</dbReference>
<feature type="region of interest" description="Disordered" evidence="7">
    <location>
        <begin position="236"/>
        <end position="258"/>
    </location>
</feature>
<dbReference type="InterPro" id="IPR005952">
    <property type="entry name" value="Phosphogly_mut1"/>
</dbReference>
<accession>A0A1Q9DKM9</accession>
<evidence type="ECO:0000313" key="10">
    <source>
        <dbReference type="EMBL" id="OLP95700.1"/>
    </source>
</evidence>
<evidence type="ECO:0000259" key="8">
    <source>
        <dbReference type="PROSITE" id="PS50004"/>
    </source>
</evidence>
<dbReference type="Gene3D" id="2.60.40.150">
    <property type="entry name" value="C2 domain"/>
    <property type="match status" value="2"/>
</dbReference>
<comment type="similarity">
    <text evidence="1">Belongs to the phosphoglycerate mutase family. BPG-dependent PGAM subfamily.</text>
</comment>
<dbReference type="InterPro" id="IPR013078">
    <property type="entry name" value="His_Pase_superF_clade-1"/>
</dbReference>
<dbReference type="Pfam" id="PF03171">
    <property type="entry name" value="2OG-FeII_Oxy"/>
    <property type="match status" value="1"/>
</dbReference>
<evidence type="ECO:0000256" key="6">
    <source>
        <dbReference type="PIRSR" id="PIRSR613078-3"/>
    </source>
</evidence>
<dbReference type="Proteomes" id="UP000186817">
    <property type="component" value="Unassembled WGS sequence"/>
</dbReference>
<dbReference type="EMBL" id="LSRX01000493">
    <property type="protein sequence ID" value="OLP95700.1"/>
    <property type="molecule type" value="Genomic_DNA"/>
</dbReference>
<dbReference type="InterPro" id="IPR035892">
    <property type="entry name" value="C2_domain_sf"/>
</dbReference>
<comment type="caution">
    <text evidence="10">The sequence shown here is derived from an EMBL/GenBank/DDBJ whole genome shotgun (WGS) entry which is preliminary data.</text>
</comment>
<dbReference type="InterPro" id="IPR044861">
    <property type="entry name" value="IPNS-like_FE2OG_OXY"/>
</dbReference>
<keyword evidence="4" id="KW-0413">Isomerase</keyword>
<feature type="binding site" evidence="5">
    <location>
        <position position="100"/>
    </location>
    <ligand>
        <name>substrate</name>
    </ligand>
</feature>
<dbReference type="PANTHER" id="PTHR11931">
    <property type="entry name" value="PHOSPHOGLYCERATE MUTASE"/>
    <property type="match status" value="1"/>
</dbReference>
<dbReference type="AlphaFoldDB" id="A0A1Q9DKM9"/>
<dbReference type="Pfam" id="PF00300">
    <property type="entry name" value="His_Phos_1"/>
    <property type="match status" value="1"/>
</dbReference>
<keyword evidence="3" id="KW-0324">Glycolysis</keyword>
<feature type="domain" description="C2" evidence="8">
    <location>
        <begin position="665"/>
        <end position="782"/>
    </location>
</feature>
<keyword evidence="11" id="KW-1185">Reference proteome</keyword>
<dbReference type="SMART" id="SM00855">
    <property type="entry name" value="PGAM"/>
    <property type="match status" value="1"/>
</dbReference>
<dbReference type="OrthoDB" id="288590at2759"/>
<evidence type="ECO:0000256" key="4">
    <source>
        <dbReference type="ARBA" id="ARBA00023235"/>
    </source>
</evidence>